<dbReference type="InterPro" id="IPR046232">
    <property type="entry name" value="DUF6265"/>
</dbReference>
<name>A0A9W6B4N9_9FLAO</name>
<sequence length="160" mass="18473">MKTIRYFVYTLVGLLLIISCAKATPSLLNKVTWLKGTWKYNYFERPVFEEWNHTSDTLFTGKSYMINEQEDTLVLESVQLIEKNDRLNCIIIVPTQNNNLPITFVSTTITDTSVIFENPKHDFPQVIAYKKLSADSLQATISGIANNEKREIEFSMKRVK</sequence>
<reference evidence="2" key="1">
    <citation type="submission" date="2022-07" db="EMBL/GenBank/DDBJ databases">
        <title>Taxonomy of Novel Oxalotrophic and Methylotrophic Bacteria.</title>
        <authorList>
            <person name="Sahin N."/>
            <person name="Tani A."/>
        </authorList>
    </citation>
    <scope>NUCLEOTIDE SEQUENCE</scope>
    <source>
        <strain evidence="2">AM327</strain>
    </source>
</reference>
<evidence type="ECO:0000313" key="2">
    <source>
        <dbReference type="EMBL" id="GLB52480.1"/>
    </source>
</evidence>
<dbReference type="Pfam" id="PF19780">
    <property type="entry name" value="DUF6265"/>
    <property type="match status" value="1"/>
</dbReference>
<dbReference type="PROSITE" id="PS51257">
    <property type="entry name" value="PROKAR_LIPOPROTEIN"/>
    <property type="match status" value="1"/>
</dbReference>
<gene>
    <name evidence="2" type="ORF">NBRC110019_15200</name>
</gene>
<organism evidence="2 3">
    <name type="scientific">Neptunitalea chrysea</name>
    <dbReference type="NCBI Taxonomy" id="1647581"/>
    <lineage>
        <taxon>Bacteria</taxon>
        <taxon>Pseudomonadati</taxon>
        <taxon>Bacteroidota</taxon>
        <taxon>Flavobacteriia</taxon>
        <taxon>Flavobacteriales</taxon>
        <taxon>Flavobacteriaceae</taxon>
        <taxon>Neptunitalea</taxon>
    </lineage>
</organism>
<keyword evidence="3" id="KW-1185">Reference proteome</keyword>
<accession>A0A9W6B4N9</accession>
<dbReference type="EMBL" id="BRVP01000009">
    <property type="protein sequence ID" value="GLB52480.1"/>
    <property type="molecule type" value="Genomic_DNA"/>
</dbReference>
<dbReference type="RefSeq" id="WP_281753782.1">
    <property type="nucleotide sequence ID" value="NZ_BRVP01000009.1"/>
</dbReference>
<evidence type="ECO:0000313" key="3">
    <source>
        <dbReference type="Proteomes" id="UP001143545"/>
    </source>
</evidence>
<dbReference type="Proteomes" id="UP001143545">
    <property type="component" value="Unassembled WGS sequence"/>
</dbReference>
<feature type="domain" description="DUF6265" evidence="1">
    <location>
        <begin position="33"/>
        <end position="142"/>
    </location>
</feature>
<dbReference type="AlphaFoldDB" id="A0A9W6B4N9"/>
<evidence type="ECO:0000259" key="1">
    <source>
        <dbReference type="Pfam" id="PF19780"/>
    </source>
</evidence>
<comment type="caution">
    <text evidence="2">The sequence shown here is derived from an EMBL/GenBank/DDBJ whole genome shotgun (WGS) entry which is preliminary data.</text>
</comment>
<proteinExistence type="predicted"/>
<protein>
    <recommendedName>
        <fullName evidence="1">DUF6265 domain-containing protein</fullName>
    </recommendedName>
</protein>